<feature type="short sequence motif" description="DGA/G" evidence="4">
    <location>
        <begin position="197"/>
        <end position="199"/>
    </location>
</feature>
<dbReference type="Pfam" id="PF01734">
    <property type="entry name" value="Patatin"/>
    <property type="match status" value="1"/>
</dbReference>
<name>B2IJ81_BEII9</name>
<gene>
    <name evidence="7" type="ordered locus">Bind_1202</name>
</gene>
<keyword evidence="1 4" id="KW-0378">Hydrolase</keyword>
<evidence type="ECO:0000313" key="8">
    <source>
        <dbReference type="Proteomes" id="UP000001695"/>
    </source>
</evidence>
<dbReference type="AlphaFoldDB" id="B2IJ81"/>
<evidence type="ECO:0000256" key="3">
    <source>
        <dbReference type="ARBA" id="ARBA00023098"/>
    </source>
</evidence>
<feature type="region of interest" description="Disordered" evidence="5">
    <location>
        <begin position="356"/>
        <end position="375"/>
    </location>
</feature>
<dbReference type="PANTHER" id="PTHR14226:SF78">
    <property type="entry name" value="SLR0060 PROTEIN"/>
    <property type="match status" value="1"/>
</dbReference>
<evidence type="ECO:0000256" key="1">
    <source>
        <dbReference type="ARBA" id="ARBA00022801"/>
    </source>
</evidence>
<dbReference type="GO" id="GO:0016787">
    <property type="term" value="F:hydrolase activity"/>
    <property type="evidence" value="ECO:0007669"/>
    <property type="project" value="UniProtKB-UniRule"/>
</dbReference>
<dbReference type="PROSITE" id="PS51635">
    <property type="entry name" value="PNPLA"/>
    <property type="match status" value="1"/>
</dbReference>
<keyword evidence="8" id="KW-1185">Reference proteome</keyword>
<proteinExistence type="predicted"/>
<feature type="compositionally biased region" description="Low complexity" evidence="5">
    <location>
        <begin position="356"/>
        <end position="366"/>
    </location>
</feature>
<feature type="active site" description="Proton acceptor" evidence="4">
    <location>
        <position position="197"/>
    </location>
</feature>
<dbReference type="Proteomes" id="UP000001695">
    <property type="component" value="Chromosome"/>
</dbReference>
<dbReference type="InterPro" id="IPR002641">
    <property type="entry name" value="PNPLA_dom"/>
</dbReference>
<dbReference type="PANTHER" id="PTHR14226">
    <property type="entry name" value="NEUROPATHY TARGET ESTERASE/SWISS CHEESE D.MELANOGASTER"/>
    <property type="match status" value="1"/>
</dbReference>
<sequence>MATSGTKTINLALQGGGSHGAFTWGVLDRLLEVEDLVIEGISGTSAGAMNAAVLAQGYTKNGRTGAREALDRFWQRTAEFSLFSPIRRSVFDQMLGQWNIDRSVGTWWADLLQHLASPYQSNPFGFDPLKTVLSDLIIEKDIQSCESIKLFIAATNVETGRARVFLRHEITTDVLLASACLPFTFQAVEIEGVPYWDGGYMGNPVIWPLIYRCESPDVAVVQINPLERKGTPTTPIGIINRVNEISFNASLIAEMRAIAFVQRLIDEGGLETPEAKRLKRMNMHMIGCEEKLRELGAASKMNAELGFLLYLKDLGRTTADAWLQEHWDAIGQRSSLDIRKVFLGARVQPQVQLQSQAQAQTQAQPPTIEPLPSKG</sequence>
<dbReference type="STRING" id="395963.Bind_1202"/>
<dbReference type="GO" id="GO:0016042">
    <property type="term" value="P:lipid catabolic process"/>
    <property type="evidence" value="ECO:0007669"/>
    <property type="project" value="UniProtKB-UniRule"/>
</dbReference>
<dbReference type="RefSeq" id="WP_012384201.1">
    <property type="nucleotide sequence ID" value="NC_010581.1"/>
</dbReference>
<feature type="short sequence motif" description="GXSXG" evidence="4">
    <location>
        <begin position="43"/>
        <end position="47"/>
    </location>
</feature>
<dbReference type="InterPro" id="IPR050301">
    <property type="entry name" value="NTE"/>
</dbReference>
<dbReference type="eggNOG" id="COG1752">
    <property type="taxonomic scope" value="Bacteria"/>
</dbReference>
<feature type="active site" description="Nucleophile" evidence="4">
    <location>
        <position position="45"/>
    </location>
</feature>
<evidence type="ECO:0000256" key="4">
    <source>
        <dbReference type="PROSITE-ProRule" id="PRU01161"/>
    </source>
</evidence>
<dbReference type="HOGENOM" id="CLU_040292_0_0_5"/>
<evidence type="ECO:0000256" key="2">
    <source>
        <dbReference type="ARBA" id="ARBA00022963"/>
    </source>
</evidence>
<feature type="domain" description="PNPLA" evidence="6">
    <location>
        <begin position="11"/>
        <end position="210"/>
    </location>
</feature>
<evidence type="ECO:0000313" key="7">
    <source>
        <dbReference type="EMBL" id="ACB94844.1"/>
    </source>
</evidence>
<organism evidence="7 8">
    <name type="scientific">Beijerinckia indica subsp. indica (strain ATCC 9039 / DSM 1715 / NCIMB 8712)</name>
    <dbReference type="NCBI Taxonomy" id="395963"/>
    <lineage>
        <taxon>Bacteria</taxon>
        <taxon>Pseudomonadati</taxon>
        <taxon>Pseudomonadota</taxon>
        <taxon>Alphaproteobacteria</taxon>
        <taxon>Hyphomicrobiales</taxon>
        <taxon>Beijerinckiaceae</taxon>
        <taxon>Beijerinckia</taxon>
    </lineage>
</organism>
<dbReference type="EMBL" id="CP001016">
    <property type="protein sequence ID" value="ACB94844.1"/>
    <property type="molecule type" value="Genomic_DNA"/>
</dbReference>
<keyword evidence="2 4" id="KW-0442">Lipid degradation</keyword>
<dbReference type="InterPro" id="IPR016035">
    <property type="entry name" value="Acyl_Trfase/lysoPLipase"/>
</dbReference>
<dbReference type="KEGG" id="bid:Bind_1202"/>
<dbReference type="SUPFAM" id="SSF52151">
    <property type="entry name" value="FabD/lysophospholipase-like"/>
    <property type="match status" value="1"/>
</dbReference>
<evidence type="ECO:0000256" key="5">
    <source>
        <dbReference type="SAM" id="MobiDB-lite"/>
    </source>
</evidence>
<dbReference type="Gene3D" id="3.40.1090.10">
    <property type="entry name" value="Cytosolic phospholipase A2 catalytic domain"/>
    <property type="match status" value="2"/>
</dbReference>
<keyword evidence="3 4" id="KW-0443">Lipid metabolism</keyword>
<feature type="short sequence motif" description="GXGXXG" evidence="4">
    <location>
        <begin position="15"/>
        <end position="20"/>
    </location>
</feature>
<dbReference type="OrthoDB" id="9807112at2"/>
<accession>B2IJ81</accession>
<reference evidence="7 8" key="2">
    <citation type="journal article" date="2010" name="J. Bacteriol.">
        <title>Complete genome sequence of Beijerinckia indica subsp. indica.</title>
        <authorList>
            <person name="Tamas I."/>
            <person name="Dedysh S.N."/>
            <person name="Liesack W."/>
            <person name="Stott M.B."/>
            <person name="Alam M."/>
            <person name="Murrell J.C."/>
            <person name="Dunfield P.F."/>
        </authorList>
    </citation>
    <scope>NUCLEOTIDE SEQUENCE [LARGE SCALE GENOMIC DNA]</scope>
    <source>
        <strain evidence="8">ATCC 9039 / DSM 1715 / NCIMB 8712</strain>
    </source>
</reference>
<protein>
    <submittedName>
        <fullName evidence="7">Patatin</fullName>
    </submittedName>
</protein>
<evidence type="ECO:0000259" key="6">
    <source>
        <dbReference type="PROSITE" id="PS51635"/>
    </source>
</evidence>
<reference evidence="8" key="1">
    <citation type="submission" date="2008-03" db="EMBL/GenBank/DDBJ databases">
        <title>Complete sequence of chromosome of Beijerinckia indica subsp. indica ATCC 9039.</title>
        <authorList>
            <consortium name="US DOE Joint Genome Institute"/>
            <person name="Copeland A."/>
            <person name="Lucas S."/>
            <person name="Lapidus A."/>
            <person name="Glavina del Rio T."/>
            <person name="Dalin E."/>
            <person name="Tice H."/>
            <person name="Bruce D."/>
            <person name="Goodwin L."/>
            <person name="Pitluck S."/>
            <person name="LaButti K."/>
            <person name="Schmutz J."/>
            <person name="Larimer F."/>
            <person name="Land M."/>
            <person name="Hauser L."/>
            <person name="Kyrpides N."/>
            <person name="Mikhailova N."/>
            <person name="Dunfield P.F."/>
            <person name="Dedysh S.N."/>
            <person name="Liesack W."/>
            <person name="Saw J.H."/>
            <person name="Alam M."/>
            <person name="Chen Y."/>
            <person name="Murrell J.C."/>
            <person name="Richardson P."/>
        </authorList>
    </citation>
    <scope>NUCLEOTIDE SEQUENCE [LARGE SCALE GENOMIC DNA]</scope>
    <source>
        <strain evidence="8">ATCC 9039 / DSM 1715 / NCIMB 8712</strain>
    </source>
</reference>